<evidence type="ECO:0000256" key="5">
    <source>
        <dbReference type="ARBA" id="ARBA00022692"/>
    </source>
</evidence>
<dbReference type="SUPFAM" id="SSF52540">
    <property type="entry name" value="P-loop containing nucleoside triphosphate hydrolases"/>
    <property type="match status" value="1"/>
</dbReference>
<feature type="transmembrane region" description="Helical" evidence="12">
    <location>
        <begin position="6"/>
        <end position="30"/>
    </location>
</feature>
<proteinExistence type="inferred from homology"/>
<evidence type="ECO:0000256" key="1">
    <source>
        <dbReference type="ARBA" id="ARBA00004651"/>
    </source>
</evidence>
<dbReference type="PROSITE" id="PS50893">
    <property type="entry name" value="ABC_TRANSPORTER_2"/>
    <property type="match status" value="1"/>
</dbReference>
<feature type="transmembrane region" description="Helical" evidence="12">
    <location>
        <begin position="97"/>
        <end position="122"/>
    </location>
</feature>
<feature type="transmembrane region" description="Helical" evidence="12">
    <location>
        <begin position="63"/>
        <end position="85"/>
    </location>
</feature>
<feature type="transmembrane region" description="Helical" evidence="12">
    <location>
        <begin position="410"/>
        <end position="430"/>
    </location>
</feature>
<feature type="transmembrane region" description="Helical" evidence="12">
    <location>
        <begin position="437"/>
        <end position="461"/>
    </location>
</feature>
<keyword evidence="4" id="KW-1003">Cell membrane</keyword>
<feature type="transmembrane region" description="Helical" evidence="12">
    <location>
        <begin position="359"/>
        <end position="377"/>
    </location>
</feature>
<dbReference type="GO" id="GO:0016887">
    <property type="term" value="F:ATP hydrolysis activity"/>
    <property type="evidence" value="ECO:0007669"/>
    <property type="project" value="InterPro"/>
</dbReference>
<keyword evidence="15" id="KW-1185">Reference proteome</keyword>
<dbReference type="AlphaFoldDB" id="A0A1G7TIU6"/>
<dbReference type="SMART" id="SM00382">
    <property type="entry name" value="AAA"/>
    <property type="match status" value="1"/>
</dbReference>
<dbReference type="GO" id="GO:0015658">
    <property type="term" value="F:branched-chain amino acid transmembrane transporter activity"/>
    <property type="evidence" value="ECO:0007669"/>
    <property type="project" value="InterPro"/>
</dbReference>
<feature type="transmembrane region" description="Helical" evidence="12">
    <location>
        <begin position="535"/>
        <end position="555"/>
    </location>
</feature>
<feature type="transmembrane region" description="Helical" evidence="12">
    <location>
        <begin position="336"/>
        <end position="353"/>
    </location>
</feature>
<dbReference type="CDD" id="cd06581">
    <property type="entry name" value="TM_PBP1_LivM_like"/>
    <property type="match status" value="1"/>
</dbReference>
<keyword evidence="7" id="KW-0067">ATP-binding</keyword>
<keyword evidence="9 12" id="KW-1133">Transmembrane helix</keyword>
<evidence type="ECO:0000256" key="4">
    <source>
        <dbReference type="ARBA" id="ARBA00022475"/>
    </source>
</evidence>
<dbReference type="PANTHER" id="PTHR43820">
    <property type="entry name" value="HIGH-AFFINITY BRANCHED-CHAIN AMINO ACID TRANSPORT ATP-BINDING PROTEIN LIVF"/>
    <property type="match status" value="1"/>
</dbReference>
<dbReference type="InterPro" id="IPR001851">
    <property type="entry name" value="ABC_transp_permease"/>
</dbReference>
<evidence type="ECO:0000256" key="8">
    <source>
        <dbReference type="ARBA" id="ARBA00022970"/>
    </source>
</evidence>
<reference evidence="14 15" key="1">
    <citation type="submission" date="2016-10" db="EMBL/GenBank/DDBJ databases">
        <authorList>
            <person name="de Groot N.N."/>
        </authorList>
    </citation>
    <scope>NUCLEOTIDE SEQUENCE [LARGE SCALE GENOMIC DNA]</scope>
    <source>
        <strain evidence="14 15">CGMCC 4.3143</strain>
    </source>
</reference>
<evidence type="ECO:0000256" key="7">
    <source>
        <dbReference type="ARBA" id="ARBA00022840"/>
    </source>
</evidence>
<feature type="transmembrane region" description="Helical" evidence="12">
    <location>
        <begin position="486"/>
        <end position="504"/>
    </location>
</feature>
<evidence type="ECO:0000256" key="6">
    <source>
        <dbReference type="ARBA" id="ARBA00022741"/>
    </source>
</evidence>
<accession>A0A1G7TIU6</accession>
<dbReference type="Proteomes" id="UP000198967">
    <property type="component" value="Unassembled WGS sequence"/>
</dbReference>
<evidence type="ECO:0000313" key="14">
    <source>
        <dbReference type="EMBL" id="SDG35131.1"/>
    </source>
</evidence>
<dbReference type="RefSeq" id="WP_093085839.1">
    <property type="nucleotide sequence ID" value="NZ_FNBE01000011.1"/>
</dbReference>
<keyword evidence="6" id="KW-0547">Nucleotide-binding</keyword>
<gene>
    <name evidence="14" type="ORF">SAMN05216377_11142</name>
</gene>
<evidence type="ECO:0000313" key="15">
    <source>
        <dbReference type="Proteomes" id="UP000198967"/>
    </source>
</evidence>
<comment type="subcellular location">
    <subcellularLocation>
        <location evidence="1">Cell membrane</location>
        <topology evidence="1">Multi-pass membrane protein</topology>
    </subcellularLocation>
</comment>
<dbReference type="InterPro" id="IPR003593">
    <property type="entry name" value="AAA+_ATPase"/>
</dbReference>
<dbReference type="Pfam" id="PF02653">
    <property type="entry name" value="BPD_transp_2"/>
    <property type="match status" value="2"/>
</dbReference>
<keyword evidence="10 12" id="KW-0472">Membrane</keyword>
<feature type="transmembrane region" description="Helical" evidence="12">
    <location>
        <begin position="212"/>
        <end position="232"/>
    </location>
</feature>
<dbReference type="InterPro" id="IPR027417">
    <property type="entry name" value="P-loop_NTPase"/>
</dbReference>
<dbReference type="STRING" id="366584.SAMN05216377_11142"/>
<sequence>MDQFLSLLLSGLVSGALYSLIASGLTLTYAATGIFNFSYGAIAYVIGYLFYLLVAGLGWNPLLAGAFVLFVVAPLLGLALDAAVFRPLAGTPDSAKIMATVGLLIALPALVRFLSDLVISIFGLTELPTSTDVAQVGFPPGIGPVPAESIALFDGLTITSDQAIVFGAAALAAVLLWIMVRRTRVGLEMRAVVDREELATIRGVHVVRTSRISWIVGSVLAALVGVIAAPVIGTLQSSPFLTLMFIAAAAAALGGLKSIPMAFVGGLLLGVVQNLAAAYSTFAEDITGFGTAVPFILLLLGVVILGRDRRRQAGSVNDDVRPLDYLEHLPPWRRRLPWAVATVVLLVFLFFLANDFWLGIFASGLAMSIIFLSFVVTTGIGGMVNLAQAAFVNTAGLVTGLLLTNFGWSFLPAMLVAIAVTVVLGILVALPALRLGGLYLALATLALGFVVDNVLFGWRWFTNGPNGWPVRAPVIFGLDLANRRTMAVFLLVVVVIIIAVIRNLQRSATGRRITAVRSSSTAAATSSISPVTAKLAVFATSAVIAAIGGVMLASLQGNVTGTSKVTADGLLWLATVVLFGVRRPGAAVVAGVVSAIFPEILRGGIHIGSFGWDGTTSVEIPLILFGMGAVTLARSPDGILADMAEKRYKKRLAKQERAAASADEQALAGAVAAEQAEIEHDVELRARSLVESGAVQRSEAADDISRRRAEQAALRLDGVVAGYGPVEVLHGIDLALVPGEIVGLFGANGSGKSTLVSTIAGLVTPTAGSLTFASSDLAVLPARSRFRSGIAVAPEARGIFNGLTVEENLAVALPDRADREAALERFPTLAKRRGIAAGSLSGGEQQMLTLVPFVAKPPKVLVADEPTLGLAPKIIEQLVEIFAELRQAGVAILLVEEKTSGVLPIADWAAVMSLGHILWQGPAADTDAARLASVYLGGAEEVGPHPGGPGDTTGRLTAEVQP</sequence>
<keyword evidence="3" id="KW-0813">Transport</keyword>
<evidence type="ECO:0000259" key="13">
    <source>
        <dbReference type="PROSITE" id="PS50893"/>
    </source>
</evidence>
<dbReference type="InterPro" id="IPR003439">
    <property type="entry name" value="ABC_transporter-like_ATP-bd"/>
</dbReference>
<keyword evidence="8" id="KW-0029">Amino-acid transport</keyword>
<feature type="transmembrane region" description="Helical" evidence="12">
    <location>
        <begin position="238"/>
        <end position="256"/>
    </location>
</feature>
<dbReference type="GO" id="GO:0005886">
    <property type="term" value="C:plasma membrane"/>
    <property type="evidence" value="ECO:0007669"/>
    <property type="project" value="UniProtKB-SubCell"/>
</dbReference>
<dbReference type="Pfam" id="PF00005">
    <property type="entry name" value="ABC_tran"/>
    <property type="match status" value="1"/>
</dbReference>
<dbReference type="EMBL" id="FNBE01000011">
    <property type="protein sequence ID" value="SDG35131.1"/>
    <property type="molecule type" value="Genomic_DNA"/>
</dbReference>
<dbReference type="PANTHER" id="PTHR43820:SF4">
    <property type="entry name" value="HIGH-AFFINITY BRANCHED-CHAIN AMINO ACID TRANSPORT ATP-BINDING PROTEIN LIVF"/>
    <property type="match status" value="1"/>
</dbReference>
<dbReference type="InterPro" id="IPR052156">
    <property type="entry name" value="BCAA_Transport_ATP-bd_LivF"/>
</dbReference>
<evidence type="ECO:0000256" key="11">
    <source>
        <dbReference type="SAM" id="MobiDB-lite"/>
    </source>
</evidence>
<evidence type="ECO:0000256" key="12">
    <source>
        <dbReference type="SAM" id="Phobius"/>
    </source>
</evidence>
<comment type="similarity">
    <text evidence="2">Belongs to the ABC transporter superfamily.</text>
</comment>
<dbReference type="InterPro" id="IPR043428">
    <property type="entry name" value="LivM-like"/>
</dbReference>
<dbReference type="OrthoDB" id="9776369at2"/>
<feature type="transmembrane region" description="Helical" evidence="12">
    <location>
        <begin position="263"/>
        <end position="280"/>
    </location>
</feature>
<keyword evidence="5 12" id="KW-0812">Transmembrane</keyword>
<dbReference type="GO" id="GO:0005524">
    <property type="term" value="F:ATP binding"/>
    <property type="evidence" value="ECO:0007669"/>
    <property type="project" value="UniProtKB-KW"/>
</dbReference>
<evidence type="ECO:0000256" key="2">
    <source>
        <dbReference type="ARBA" id="ARBA00005417"/>
    </source>
</evidence>
<feature type="domain" description="ABC transporter" evidence="13">
    <location>
        <begin position="714"/>
        <end position="939"/>
    </location>
</feature>
<feature type="transmembrane region" description="Helical" evidence="12">
    <location>
        <begin position="384"/>
        <end position="404"/>
    </location>
</feature>
<feature type="transmembrane region" description="Helical" evidence="12">
    <location>
        <begin position="286"/>
        <end position="305"/>
    </location>
</feature>
<evidence type="ECO:0000256" key="9">
    <source>
        <dbReference type="ARBA" id="ARBA00022989"/>
    </source>
</evidence>
<dbReference type="Gene3D" id="3.40.50.300">
    <property type="entry name" value="P-loop containing nucleotide triphosphate hydrolases"/>
    <property type="match status" value="1"/>
</dbReference>
<feature type="transmembrane region" description="Helical" evidence="12">
    <location>
        <begin position="163"/>
        <end position="180"/>
    </location>
</feature>
<feature type="transmembrane region" description="Helical" evidence="12">
    <location>
        <begin position="37"/>
        <end position="57"/>
    </location>
</feature>
<evidence type="ECO:0000256" key="10">
    <source>
        <dbReference type="ARBA" id="ARBA00023136"/>
    </source>
</evidence>
<name>A0A1G7TIU6_PSEOR</name>
<dbReference type="CDD" id="cd06582">
    <property type="entry name" value="TM_PBP1_LivH_like"/>
    <property type="match status" value="1"/>
</dbReference>
<dbReference type="GO" id="GO:0015807">
    <property type="term" value="P:L-amino acid transport"/>
    <property type="evidence" value="ECO:0007669"/>
    <property type="project" value="TreeGrafter"/>
</dbReference>
<evidence type="ECO:0000256" key="3">
    <source>
        <dbReference type="ARBA" id="ARBA00022448"/>
    </source>
</evidence>
<feature type="region of interest" description="Disordered" evidence="11">
    <location>
        <begin position="940"/>
        <end position="962"/>
    </location>
</feature>
<protein>
    <submittedName>
        <fullName evidence="14">ABC-type branched-chain amino acid transport system, ATPase component</fullName>
    </submittedName>
</protein>
<organism evidence="14 15">
    <name type="scientific">Pseudonocardia oroxyli</name>
    <dbReference type="NCBI Taxonomy" id="366584"/>
    <lineage>
        <taxon>Bacteria</taxon>
        <taxon>Bacillati</taxon>
        <taxon>Actinomycetota</taxon>
        <taxon>Actinomycetes</taxon>
        <taxon>Pseudonocardiales</taxon>
        <taxon>Pseudonocardiaceae</taxon>
        <taxon>Pseudonocardia</taxon>
    </lineage>
</organism>